<reference evidence="3 4" key="1">
    <citation type="submission" date="2018-11" db="EMBL/GenBank/DDBJ databases">
        <authorList>
            <consortium name="Pathogen Informatics"/>
        </authorList>
    </citation>
    <scope>NUCLEOTIDE SEQUENCE [LARGE SCALE GENOMIC DNA]</scope>
</reference>
<dbReference type="EMBL" id="UZAG01003865">
    <property type="protein sequence ID" value="VDO15998.1"/>
    <property type="molecule type" value="Genomic_DNA"/>
</dbReference>
<accession>A0A3P7WED5</accession>
<dbReference type="InterPro" id="IPR001680">
    <property type="entry name" value="WD40_rpt"/>
</dbReference>
<dbReference type="Pfam" id="PF00400">
    <property type="entry name" value="WD40"/>
    <property type="match status" value="1"/>
</dbReference>
<dbReference type="InterPro" id="IPR015943">
    <property type="entry name" value="WD40/YVTN_repeat-like_dom_sf"/>
</dbReference>
<proteinExistence type="predicted"/>
<keyword evidence="2" id="KW-1133">Transmembrane helix</keyword>
<keyword evidence="2" id="KW-0472">Membrane</keyword>
<dbReference type="SMART" id="SM00320">
    <property type="entry name" value="WD40"/>
    <property type="match status" value="3"/>
</dbReference>
<evidence type="ECO:0000256" key="1">
    <source>
        <dbReference type="PROSITE-ProRule" id="PRU00221"/>
    </source>
</evidence>
<feature type="repeat" description="WD" evidence="1">
    <location>
        <begin position="153"/>
        <end position="195"/>
    </location>
</feature>
<dbReference type="PANTHER" id="PTHR44080">
    <property type="entry name" value="E3 UBIQUITIN-PROTEIN LIGASE COP1"/>
    <property type="match status" value="1"/>
</dbReference>
<dbReference type="Gene3D" id="2.130.10.10">
    <property type="entry name" value="YVTN repeat-like/Quinoprotein amine dehydrogenase"/>
    <property type="match status" value="2"/>
</dbReference>
<dbReference type="InterPro" id="IPR042755">
    <property type="entry name" value="COP1"/>
</dbReference>
<dbReference type="GO" id="GO:0061630">
    <property type="term" value="F:ubiquitin protein ligase activity"/>
    <property type="evidence" value="ECO:0007669"/>
    <property type="project" value="InterPro"/>
</dbReference>
<dbReference type="PROSITE" id="PS50082">
    <property type="entry name" value="WD_REPEATS_2"/>
    <property type="match status" value="1"/>
</dbReference>
<dbReference type="AlphaFoldDB" id="A0A3P7WED5"/>
<keyword evidence="4" id="KW-1185">Reference proteome</keyword>
<dbReference type="SUPFAM" id="SSF50978">
    <property type="entry name" value="WD40 repeat-like"/>
    <property type="match status" value="1"/>
</dbReference>
<keyword evidence="2" id="KW-0812">Transmembrane</keyword>
<gene>
    <name evidence="3" type="ORF">BTMF_LOCUS4044</name>
</gene>
<dbReference type="PANTHER" id="PTHR44080:SF1">
    <property type="entry name" value="E3 UBIQUITIN-PROTEIN LIGASE COP1"/>
    <property type="match status" value="1"/>
</dbReference>
<dbReference type="InterPro" id="IPR036322">
    <property type="entry name" value="WD40_repeat_dom_sf"/>
</dbReference>
<dbReference type="GO" id="GO:0043161">
    <property type="term" value="P:proteasome-mediated ubiquitin-dependent protein catabolic process"/>
    <property type="evidence" value="ECO:0007669"/>
    <property type="project" value="TreeGrafter"/>
</dbReference>
<protein>
    <submittedName>
        <fullName evidence="3">Uncharacterized protein</fullName>
    </submittedName>
</protein>
<feature type="transmembrane region" description="Helical" evidence="2">
    <location>
        <begin position="75"/>
        <end position="96"/>
    </location>
</feature>
<organism evidence="3 4">
    <name type="scientific">Brugia timori</name>
    <dbReference type="NCBI Taxonomy" id="42155"/>
    <lineage>
        <taxon>Eukaryota</taxon>
        <taxon>Metazoa</taxon>
        <taxon>Ecdysozoa</taxon>
        <taxon>Nematoda</taxon>
        <taxon>Chromadorea</taxon>
        <taxon>Rhabditida</taxon>
        <taxon>Spirurina</taxon>
        <taxon>Spiruromorpha</taxon>
        <taxon>Filarioidea</taxon>
        <taxon>Onchocercidae</taxon>
        <taxon>Brugia</taxon>
    </lineage>
</organism>
<evidence type="ECO:0000256" key="2">
    <source>
        <dbReference type="SAM" id="Phobius"/>
    </source>
</evidence>
<sequence>MQNENRVYVISNGYNKGIAKKDFFSIEFDKDGEYFILAGVAKRIKVYEFQSVIENTDTLHYPVTQLQCTSKIRSLYFFSFSAFFHHCSLVLVAVCLRKFNNDNLFPVMCHGIPIVKTLLQAVITMEQYNFGIPHLQNQLGVIRSAFCTGNIAFYEHEKRCWTVVFNSVDPHLMASGSDDARVKLWSIGVDRSVATIDAKVNVCCVCFSPTQRNYLVFGSAERLGNCFTTFEDLFVPYWFFNSVGISSIATDYVIYIKLNSYKSLIYHRSLHSLVRYPKTDRTG</sequence>
<evidence type="ECO:0000313" key="3">
    <source>
        <dbReference type="EMBL" id="VDO15998.1"/>
    </source>
</evidence>
<evidence type="ECO:0000313" key="4">
    <source>
        <dbReference type="Proteomes" id="UP000280834"/>
    </source>
</evidence>
<dbReference type="Proteomes" id="UP000280834">
    <property type="component" value="Unassembled WGS sequence"/>
</dbReference>
<name>A0A3P7WED5_9BILA</name>
<keyword evidence="1" id="KW-0853">WD repeat</keyword>